<evidence type="ECO:0000313" key="2">
    <source>
        <dbReference type="EnsemblPlants" id="MELO3C025422.2.1"/>
    </source>
</evidence>
<dbReference type="AlphaFoldDB" id="A0A9I9DXI7"/>
<evidence type="ECO:0008006" key="3">
    <source>
        <dbReference type="Google" id="ProtNLM"/>
    </source>
</evidence>
<feature type="compositionally biased region" description="Polar residues" evidence="1">
    <location>
        <begin position="75"/>
        <end position="98"/>
    </location>
</feature>
<feature type="compositionally biased region" description="Polar residues" evidence="1">
    <location>
        <begin position="111"/>
        <end position="126"/>
    </location>
</feature>
<sequence>MHRVQMRGHRFKSTPSRRPYWLPSEKNRVSSSGSSSVSLLDDNVYENAPKNVESDRVPSKSHLSVMDYDERDDSPISNPSIINQESVPESEPVNQSIGVNDENVELDVNNAPLNSDPNVSILASESNPPPADPKQKSKKTQKGSHMVTIETSRRKVPPNIPYVPIDRISFHLEESVQRWKYIVQR</sequence>
<feature type="compositionally biased region" description="Low complexity" evidence="1">
    <location>
        <begin position="29"/>
        <end position="38"/>
    </location>
</feature>
<name>A0A9I9DXI7_CUCME</name>
<organism evidence="2">
    <name type="scientific">Cucumis melo</name>
    <name type="common">Muskmelon</name>
    <dbReference type="NCBI Taxonomy" id="3656"/>
    <lineage>
        <taxon>Eukaryota</taxon>
        <taxon>Viridiplantae</taxon>
        <taxon>Streptophyta</taxon>
        <taxon>Embryophyta</taxon>
        <taxon>Tracheophyta</taxon>
        <taxon>Spermatophyta</taxon>
        <taxon>Magnoliopsida</taxon>
        <taxon>eudicotyledons</taxon>
        <taxon>Gunneridae</taxon>
        <taxon>Pentapetalae</taxon>
        <taxon>rosids</taxon>
        <taxon>fabids</taxon>
        <taxon>Cucurbitales</taxon>
        <taxon>Cucurbitaceae</taxon>
        <taxon>Benincaseae</taxon>
        <taxon>Cucumis</taxon>
    </lineage>
</organism>
<protein>
    <recommendedName>
        <fullName evidence="3">Envelope-like protein</fullName>
    </recommendedName>
</protein>
<feature type="region of interest" description="Disordered" evidence="1">
    <location>
        <begin position="1"/>
        <end position="156"/>
    </location>
</feature>
<evidence type="ECO:0000256" key="1">
    <source>
        <dbReference type="SAM" id="MobiDB-lite"/>
    </source>
</evidence>
<dbReference type="EnsemblPlants" id="MELO3C025422.2.1">
    <property type="protein sequence ID" value="MELO3C025422.2.1"/>
    <property type="gene ID" value="MELO3C025422.2"/>
</dbReference>
<accession>A0A9I9DXI7</accession>
<proteinExistence type="predicted"/>
<dbReference type="Gramene" id="MELO3C025422.2.1">
    <property type="protein sequence ID" value="MELO3C025422.2.1"/>
    <property type="gene ID" value="MELO3C025422.2"/>
</dbReference>
<reference evidence="2" key="1">
    <citation type="submission" date="2023-03" db="UniProtKB">
        <authorList>
            <consortium name="EnsemblPlants"/>
        </authorList>
    </citation>
    <scope>IDENTIFICATION</scope>
</reference>
<feature type="compositionally biased region" description="Basic residues" evidence="1">
    <location>
        <begin position="1"/>
        <end position="12"/>
    </location>
</feature>